<evidence type="ECO:0000313" key="2">
    <source>
        <dbReference type="EMBL" id="KFA94007.1"/>
    </source>
</evidence>
<sequence>MPLLVLLLLVAAPTARAGELALLSDLNAALAVTRLDDAAGLGLEPGPRLGGRLRYDCVAFQGFPLAFSSDLALYGPTDLWEHSLGLGLGYWLGPVGFGLLGGAGLQGGGRKPLASPAFFTLNLQATAAMNLGDMLRLRVWARPIWLATVLQGREGSRPAEHFANFQPLLTLAGHSSDELALGMALALTLPRHGPANHLYNGSATFWVGAESRSMLRNRMVSVFIGYGAATGAYNGSPL</sequence>
<keyword evidence="1" id="KW-0732">Signal</keyword>
<gene>
    <name evidence="2" type="ORF">Q664_05445</name>
</gene>
<evidence type="ECO:0000256" key="1">
    <source>
        <dbReference type="SAM" id="SignalP"/>
    </source>
</evidence>
<organism evidence="2 3">
    <name type="scientific">Archangium violaceum Cb vi76</name>
    <dbReference type="NCBI Taxonomy" id="1406225"/>
    <lineage>
        <taxon>Bacteria</taxon>
        <taxon>Pseudomonadati</taxon>
        <taxon>Myxococcota</taxon>
        <taxon>Myxococcia</taxon>
        <taxon>Myxococcales</taxon>
        <taxon>Cystobacterineae</taxon>
        <taxon>Archangiaceae</taxon>
        <taxon>Archangium</taxon>
    </lineage>
</organism>
<dbReference type="RefSeq" id="WP_043390544.1">
    <property type="nucleotide sequence ID" value="NZ_JPMI01000028.1"/>
</dbReference>
<proteinExistence type="predicted"/>
<protein>
    <submittedName>
        <fullName evidence="2">Uncharacterized protein</fullName>
    </submittedName>
</protein>
<feature type="chain" id="PRO_5001782071" evidence="1">
    <location>
        <begin position="18"/>
        <end position="238"/>
    </location>
</feature>
<reference evidence="2 3" key="1">
    <citation type="submission" date="2014-07" db="EMBL/GenBank/DDBJ databases">
        <title>Draft Genome Sequence of Gephyronic Acid Producer, Cystobacter violaceus Strain Cb vi76.</title>
        <authorList>
            <person name="Stevens D.C."/>
            <person name="Young J."/>
            <person name="Carmichael R."/>
            <person name="Tan J."/>
            <person name="Taylor R.E."/>
        </authorList>
    </citation>
    <scope>NUCLEOTIDE SEQUENCE [LARGE SCALE GENOMIC DNA]</scope>
    <source>
        <strain evidence="2 3">Cb vi76</strain>
    </source>
</reference>
<evidence type="ECO:0000313" key="3">
    <source>
        <dbReference type="Proteomes" id="UP000028547"/>
    </source>
</evidence>
<feature type="signal peptide" evidence="1">
    <location>
        <begin position="1"/>
        <end position="17"/>
    </location>
</feature>
<dbReference type="EMBL" id="JPMI01000028">
    <property type="protein sequence ID" value="KFA94007.1"/>
    <property type="molecule type" value="Genomic_DNA"/>
</dbReference>
<name>A0A084SZX2_9BACT</name>
<dbReference type="AlphaFoldDB" id="A0A084SZX2"/>
<dbReference type="Proteomes" id="UP000028547">
    <property type="component" value="Unassembled WGS sequence"/>
</dbReference>
<accession>A0A084SZX2</accession>
<comment type="caution">
    <text evidence="2">The sequence shown here is derived from an EMBL/GenBank/DDBJ whole genome shotgun (WGS) entry which is preliminary data.</text>
</comment>